<comment type="caution">
    <text evidence="4">The sequence shown here is derived from an EMBL/GenBank/DDBJ whole genome shotgun (WGS) entry which is preliminary data.</text>
</comment>
<evidence type="ECO:0000256" key="1">
    <source>
        <dbReference type="SAM" id="MobiDB-lite"/>
    </source>
</evidence>
<reference evidence="4 5" key="1">
    <citation type="submission" date="2021-06" db="EMBL/GenBank/DDBJ databases">
        <title>Caerostris darwini draft genome.</title>
        <authorList>
            <person name="Kono N."/>
            <person name="Arakawa K."/>
        </authorList>
    </citation>
    <scope>NUCLEOTIDE SEQUENCE [LARGE SCALE GENOMIC DNA]</scope>
</reference>
<dbReference type="Proteomes" id="UP001054837">
    <property type="component" value="Unassembled WGS sequence"/>
</dbReference>
<dbReference type="EMBL" id="BPLQ01013484">
    <property type="protein sequence ID" value="GIY72433.1"/>
    <property type="molecule type" value="Genomic_DNA"/>
</dbReference>
<gene>
    <name evidence="4" type="primary">ADGRL1_1</name>
    <name evidence="4" type="ORF">CDAR_382831</name>
</gene>
<accession>A0AAV4VR00</accession>
<protein>
    <submittedName>
        <fullName evidence="4">Adhesion G protein-coupled receptor L1</fullName>
    </submittedName>
</protein>
<feature type="region of interest" description="Disordered" evidence="1">
    <location>
        <begin position="20"/>
        <end position="47"/>
    </location>
</feature>
<feature type="signal peptide" evidence="2">
    <location>
        <begin position="1"/>
        <end position="18"/>
    </location>
</feature>
<feature type="region of interest" description="Disordered" evidence="1">
    <location>
        <begin position="52"/>
        <end position="71"/>
    </location>
</feature>
<dbReference type="Gene3D" id="1.25.40.610">
    <property type="match status" value="1"/>
</dbReference>
<proteinExistence type="predicted"/>
<evidence type="ECO:0000256" key="2">
    <source>
        <dbReference type="SAM" id="SignalP"/>
    </source>
</evidence>
<evidence type="ECO:0000313" key="5">
    <source>
        <dbReference type="Proteomes" id="UP001054837"/>
    </source>
</evidence>
<dbReference type="Pfam" id="PF16489">
    <property type="entry name" value="GAIN"/>
    <property type="match status" value="1"/>
</dbReference>
<evidence type="ECO:0000259" key="3">
    <source>
        <dbReference type="Pfam" id="PF16489"/>
    </source>
</evidence>
<name>A0AAV4VR00_9ARAC</name>
<feature type="non-terminal residue" evidence="4">
    <location>
        <position position="288"/>
    </location>
</feature>
<keyword evidence="5" id="KW-1185">Reference proteome</keyword>
<keyword evidence="2" id="KW-0732">Signal</keyword>
<evidence type="ECO:0000313" key="4">
    <source>
        <dbReference type="EMBL" id="GIY72433.1"/>
    </source>
</evidence>
<organism evidence="4 5">
    <name type="scientific">Caerostris darwini</name>
    <dbReference type="NCBI Taxonomy" id="1538125"/>
    <lineage>
        <taxon>Eukaryota</taxon>
        <taxon>Metazoa</taxon>
        <taxon>Ecdysozoa</taxon>
        <taxon>Arthropoda</taxon>
        <taxon>Chelicerata</taxon>
        <taxon>Arachnida</taxon>
        <taxon>Araneae</taxon>
        <taxon>Araneomorphae</taxon>
        <taxon>Entelegynae</taxon>
        <taxon>Araneoidea</taxon>
        <taxon>Araneidae</taxon>
        <taxon>Caerostris</taxon>
    </lineage>
</organism>
<dbReference type="InterPro" id="IPR032471">
    <property type="entry name" value="AGRL2-4_GAIN_subdom_A"/>
</dbReference>
<sequence>MLSNLCCFFYILLQKTAPAPSEYSAPTPAPTPSTAPATGHFHFSLPRKHNSCTTQASQLKPAPARRPGRPRDLTLNRELFKEVVEGLRQEYPGAVLSNRVPMQSSPLVEEYLDNLWATARLVTKRDRRKVVNNGADAIQISLKLANETKHQSLSHGDITALVDLSTKILALCNEQNREKAYDEIKIQEKPLSCNFTDSMISSMSNMLRAEMKTAWEVLPEAQSCSSKPTVWKFFINTACAYDETEFDFFPPLGAAAAVLATAGPRTTARLAHLNCPIVIQKEISTKIT</sequence>
<feature type="chain" id="PRO_5043966258" evidence="2">
    <location>
        <begin position="19"/>
        <end position="288"/>
    </location>
</feature>
<keyword evidence="4" id="KW-0675">Receptor</keyword>
<dbReference type="AlphaFoldDB" id="A0AAV4VR00"/>
<feature type="domain" description="AGRL2-4 GAIN subdomain A" evidence="3">
    <location>
        <begin position="132"/>
        <end position="222"/>
    </location>
</feature>